<dbReference type="AlphaFoldDB" id="A0A0H5R9B3"/>
<evidence type="ECO:0000313" key="1">
    <source>
        <dbReference type="EMBL" id="CRZ10718.1"/>
    </source>
</evidence>
<organism evidence="1">
    <name type="scientific">Spongospora subterranea</name>
    <dbReference type="NCBI Taxonomy" id="70186"/>
    <lineage>
        <taxon>Eukaryota</taxon>
        <taxon>Sar</taxon>
        <taxon>Rhizaria</taxon>
        <taxon>Endomyxa</taxon>
        <taxon>Phytomyxea</taxon>
        <taxon>Plasmodiophorida</taxon>
        <taxon>Plasmodiophoridae</taxon>
        <taxon>Spongospora</taxon>
    </lineage>
</organism>
<protein>
    <submittedName>
        <fullName evidence="1">Uncharacterized protein</fullName>
    </submittedName>
</protein>
<accession>A0A0H5R9B3</accession>
<reference evidence="1" key="1">
    <citation type="submission" date="2015-04" db="EMBL/GenBank/DDBJ databases">
        <title>The genome sequence of the plant pathogenic Rhizarian Plasmodiophora brassicae reveals insights in its biotrophic life cycle and the origin of chitin synthesis.</title>
        <authorList>
            <person name="Schwelm A."/>
            <person name="Fogelqvist J."/>
            <person name="Knaust A."/>
            <person name="Julke S."/>
            <person name="Lilja T."/>
            <person name="Dhandapani V."/>
            <person name="Bonilla-Rosso G."/>
            <person name="Karlsson M."/>
            <person name="Shevchenko A."/>
            <person name="Choi S.R."/>
            <person name="Kim H.G."/>
            <person name="Park J.Y."/>
            <person name="Lim Y.P."/>
            <person name="Ludwig-Muller J."/>
            <person name="Dixelius C."/>
        </authorList>
    </citation>
    <scope>NUCLEOTIDE SEQUENCE</scope>
    <source>
        <tissue evidence="1">Potato root galls</tissue>
    </source>
</reference>
<name>A0A0H5R9B3_9EUKA</name>
<sequence>MQLIAFAVLRLDIIEFNSIGEIKRSLFSWMISTNLISLNSLWVLKIGRKLHHEFGRPGPFEFPTLQQKQVYLRTLNSKSGHYGYLRPLNPLKFLLFNRNDSGSDFAPVVHLRAKTKKATHNI</sequence>
<proteinExistence type="predicted"/>
<dbReference type="EMBL" id="HACM01010276">
    <property type="protein sequence ID" value="CRZ10718.1"/>
    <property type="molecule type" value="Transcribed_RNA"/>
</dbReference>